<reference evidence="2" key="2">
    <citation type="submission" date="2020-06" db="EMBL/GenBank/DDBJ databases">
        <title>Helianthus annuus Genome sequencing and assembly Release 2.</title>
        <authorList>
            <person name="Gouzy J."/>
            <person name="Langlade N."/>
            <person name="Munos S."/>
        </authorList>
    </citation>
    <scope>NUCLEOTIDE SEQUENCE</scope>
    <source>
        <tissue evidence="2">Leaves</tissue>
    </source>
</reference>
<dbReference type="EMBL" id="MNCJ02000332">
    <property type="protein sequence ID" value="KAF5754265.1"/>
    <property type="molecule type" value="Genomic_DNA"/>
</dbReference>
<sequence>MMRKKALEYKKRKLDEQAAASLTAKRAKLQKETPPAPSESEVDLEAFTEKYGNLLEKIFVASDSREEPGDVEIEQVGEGGAGGAGGTGGDGVDGGDGRGKGVETEAESSQATPRHTIYTKRPPGGGGGATSKVHQSPEFKNVRAGSWDTHNPACDDLLHAPRWRLT</sequence>
<evidence type="ECO:0000313" key="3">
    <source>
        <dbReference type="Proteomes" id="UP000215914"/>
    </source>
</evidence>
<keyword evidence="3" id="KW-1185">Reference proteome</keyword>
<feature type="compositionally biased region" description="Gly residues" evidence="1">
    <location>
        <begin position="77"/>
        <end position="94"/>
    </location>
</feature>
<accession>A0A9K3DG05</accession>
<gene>
    <name evidence="2" type="ORF">HanXRQr2_Chr17g0789251</name>
</gene>
<dbReference type="Gramene" id="mRNA:HanXRQr2_Chr17g0789251">
    <property type="protein sequence ID" value="mRNA:HanXRQr2_Chr17g0789251"/>
    <property type="gene ID" value="HanXRQr2_Chr17g0789251"/>
</dbReference>
<organism evidence="2 3">
    <name type="scientific">Helianthus annuus</name>
    <name type="common">Common sunflower</name>
    <dbReference type="NCBI Taxonomy" id="4232"/>
    <lineage>
        <taxon>Eukaryota</taxon>
        <taxon>Viridiplantae</taxon>
        <taxon>Streptophyta</taxon>
        <taxon>Embryophyta</taxon>
        <taxon>Tracheophyta</taxon>
        <taxon>Spermatophyta</taxon>
        <taxon>Magnoliopsida</taxon>
        <taxon>eudicotyledons</taxon>
        <taxon>Gunneridae</taxon>
        <taxon>Pentapetalae</taxon>
        <taxon>asterids</taxon>
        <taxon>campanulids</taxon>
        <taxon>Asterales</taxon>
        <taxon>Asteraceae</taxon>
        <taxon>Asteroideae</taxon>
        <taxon>Heliantheae alliance</taxon>
        <taxon>Heliantheae</taxon>
        <taxon>Helianthus</taxon>
    </lineage>
</organism>
<name>A0A9K3DG05_HELAN</name>
<dbReference type="AlphaFoldDB" id="A0A9K3DG05"/>
<proteinExistence type="predicted"/>
<protein>
    <submittedName>
        <fullName evidence="2">Uncharacterized protein</fullName>
    </submittedName>
</protein>
<evidence type="ECO:0000313" key="2">
    <source>
        <dbReference type="EMBL" id="KAF5754265.1"/>
    </source>
</evidence>
<dbReference type="Proteomes" id="UP000215914">
    <property type="component" value="Unassembled WGS sequence"/>
</dbReference>
<feature type="region of interest" description="Disordered" evidence="1">
    <location>
        <begin position="61"/>
        <end position="166"/>
    </location>
</feature>
<comment type="caution">
    <text evidence="2">The sequence shown here is derived from an EMBL/GenBank/DDBJ whole genome shotgun (WGS) entry which is preliminary data.</text>
</comment>
<reference evidence="2" key="1">
    <citation type="journal article" date="2017" name="Nature">
        <title>The sunflower genome provides insights into oil metabolism, flowering and Asterid evolution.</title>
        <authorList>
            <person name="Badouin H."/>
            <person name="Gouzy J."/>
            <person name="Grassa C.J."/>
            <person name="Murat F."/>
            <person name="Staton S.E."/>
            <person name="Cottret L."/>
            <person name="Lelandais-Briere C."/>
            <person name="Owens G.L."/>
            <person name="Carrere S."/>
            <person name="Mayjonade B."/>
            <person name="Legrand L."/>
            <person name="Gill N."/>
            <person name="Kane N.C."/>
            <person name="Bowers J.E."/>
            <person name="Hubner S."/>
            <person name="Bellec A."/>
            <person name="Berard A."/>
            <person name="Berges H."/>
            <person name="Blanchet N."/>
            <person name="Boniface M.C."/>
            <person name="Brunel D."/>
            <person name="Catrice O."/>
            <person name="Chaidir N."/>
            <person name="Claudel C."/>
            <person name="Donnadieu C."/>
            <person name="Faraut T."/>
            <person name="Fievet G."/>
            <person name="Helmstetter N."/>
            <person name="King M."/>
            <person name="Knapp S.J."/>
            <person name="Lai Z."/>
            <person name="Le Paslier M.C."/>
            <person name="Lippi Y."/>
            <person name="Lorenzon L."/>
            <person name="Mandel J.R."/>
            <person name="Marage G."/>
            <person name="Marchand G."/>
            <person name="Marquand E."/>
            <person name="Bret-Mestries E."/>
            <person name="Morien E."/>
            <person name="Nambeesan S."/>
            <person name="Nguyen T."/>
            <person name="Pegot-Espagnet P."/>
            <person name="Pouilly N."/>
            <person name="Raftis F."/>
            <person name="Sallet E."/>
            <person name="Schiex T."/>
            <person name="Thomas J."/>
            <person name="Vandecasteele C."/>
            <person name="Vares D."/>
            <person name="Vear F."/>
            <person name="Vautrin S."/>
            <person name="Crespi M."/>
            <person name="Mangin B."/>
            <person name="Burke J.M."/>
            <person name="Salse J."/>
            <person name="Munos S."/>
            <person name="Vincourt P."/>
            <person name="Rieseberg L.H."/>
            <person name="Langlade N.B."/>
        </authorList>
    </citation>
    <scope>NUCLEOTIDE SEQUENCE</scope>
    <source>
        <tissue evidence="2">Leaves</tissue>
    </source>
</reference>
<evidence type="ECO:0000256" key="1">
    <source>
        <dbReference type="SAM" id="MobiDB-lite"/>
    </source>
</evidence>